<evidence type="ECO:0000259" key="3">
    <source>
        <dbReference type="PROSITE" id="PS50977"/>
    </source>
</evidence>
<dbReference type="RefSeq" id="WP_068607036.1">
    <property type="nucleotide sequence ID" value="NZ_CP011388.1"/>
</dbReference>
<evidence type="ECO:0000256" key="2">
    <source>
        <dbReference type="PROSITE-ProRule" id="PRU00335"/>
    </source>
</evidence>
<evidence type="ECO:0000313" key="5">
    <source>
        <dbReference type="Proteomes" id="UP000076927"/>
    </source>
</evidence>
<sequence>MSVDRRKLIVEAASHSFARFGYKATTMDQVAKIANVGKGTIYTFFTNKEELFDEIMRNLIQDMKHAAEEVYDENVPFFDNLNTILYKMLDYRSTHELVLKLSHEVKDMGTLMAQEAIAALENEVVRYIERKVQRALDQGEIKPCDPYMTAYVVVKLYLALASDWTTNHEPLSKQTIADLFRLYLKEGLAT</sequence>
<feature type="domain" description="HTH tetR-type" evidence="3">
    <location>
        <begin position="3"/>
        <end position="63"/>
    </location>
</feature>
<dbReference type="InterPro" id="IPR009057">
    <property type="entry name" value="Homeodomain-like_sf"/>
</dbReference>
<evidence type="ECO:0000313" key="4">
    <source>
        <dbReference type="EMBL" id="ANE47000.1"/>
    </source>
</evidence>
<name>A0A172TJ18_9BACL</name>
<dbReference type="PROSITE" id="PS50977">
    <property type="entry name" value="HTH_TETR_2"/>
    <property type="match status" value="1"/>
</dbReference>
<dbReference type="InterPro" id="IPR023772">
    <property type="entry name" value="DNA-bd_HTH_TetR-type_CS"/>
</dbReference>
<dbReference type="STRING" id="1178515.SY83_12755"/>
<dbReference type="Gene3D" id="1.10.357.10">
    <property type="entry name" value="Tetracycline Repressor, domain 2"/>
    <property type="match status" value="1"/>
</dbReference>
<keyword evidence="5" id="KW-1185">Reference proteome</keyword>
<reference evidence="4 5" key="1">
    <citation type="submission" date="2015-01" db="EMBL/GenBank/DDBJ databases">
        <title>Paenibacillus swuensis/DY6/whole genome sequencing.</title>
        <authorList>
            <person name="Kim M.K."/>
            <person name="Srinivasan S."/>
            <person name="Lee J.-J."/>
        </authorList>
    </citation>
    <scope>NUCLEOTIDE SEQUENCE [LARGE SCALE GENOMIC DNA]</scope>
    <source>
        <strain evidence="4 5">DY6</strain>
    </source>
</reference>
<protein>
    <submittedName>
        <fullName evidence="4">TetR family transcriptional regulator</fullName>
    </submittedName>
</protein>
<feature type="DNA-binding region" description="H-T-H motif" evidence="2">
    <location>
        <begin position="26"/>
        <end position="45"/>
    </location>
</feature>
<keyword evidence="1 2" id="KW-0238">DNA-binding</keyword>
<dbReference type="PANTHER" id="PTHR43479:SF11">
    <property type="entry name" value="ACREF_ENVCD OPERON REPRESSOR-RELATED"/>
    <property type="match status" value="1"/>
</dbReference>
<dbReference type="PROSITE" id="PS01081">
    <property type="entry name" value="HTH_TETR_1"/>
    <property type="match status" value="1"/>
</dbReference>
<gene>
    <name evidence="4" type="ORF">SY83_12755</name>
</gene>
<dbReference type="Proteomes" id="UP000076927">
    <property type="component" value="Chromosome"/>
</dbReference>
<dbReference type="SUPFAM" id="SSF46689">
    <property type="entry name" value="Homeodomain-like"/>
    <property type="match status" value="1"/>
</dbReference>
<dbReference type="Pfam" id="PF00440">
    <property type="entry name" value="TetR_N"/>
    <property type="match status" value="1"/>
</dbReference>
<accession>A0A172TJ18</accession>
<dbReference type="GO" id="GO:0003677">
    <property type="term" value="F:DNA binding"/>
    <property type="evidence" value="ECO:0007669"/>
    <property type="project" value="UniProtKB-UniRule"/>
</dbReference>
<dbReference type="PANTHER" id="PTHR43479">
    <property type="entry name" value="ACREF/ENVCD OPERON REPRESSOR-RELATED"/>
    <property type="match status" value="1"/>
</dbReference>
<dbReference type="AlphaFoldDB" id="A0A172TJ18"/>
<dbReference type="PATRIC" id="fig|1178515.4.peg.2553"/>
<dbReference type="KEGG" id="pswu:SY83_12755"/>
<evidence type="ECO:0000256" key="1">
    <source>
        <dbReference type="ARBA" id="ARBA00023125"/>
    </source>
</evidence>
<organism evidence="4 5">
    <name type="scientific">Paenibacillus swuensis</name>
    <dbReference type="NCBI Taxonomy" id="1178515"/>
    <lineage>
        <taxon>Bacteria</taxon>
        <taxon>Bacillati</taxon>
        <taxon>Bacillota</taxon>
        <taxon>Bacilli</taxon>
        <taxon>Bacillales</taxon>
        <taxon>Paenibacillaceae</taxon>
        <taxon>Paenibacillus</taxon>
    </lineage>
</organism>
<dbReference type="InterPro" id="IPR036271">
    <property type="entry name" value="Tet_transcr_reg_TetR-rel_C_sf"/>
</dbReference>
<dbReference type="InterPro" id="IPR001647">
    <property type="entry name" value="HTH_TetR"/>
</dbReference>
<dbReference type="PRINTS" id="PR00455">
    <property type="entry name" value="HTHTETR"/>
</dbReference>
<dbReference type="OrthoDB" id="9812484at2"/>
<dbReference type="SUPFAM" id="SSF48498">
    <property type="entry name" value="Tetracyclin repressor-like, C-terminal domain"/>
    <property type="match status" value="1"/>
</dbReference>
<dbReference type="EMBL" id="CP011388">
    <property type="protein sequence ID" value="ANE47000.1"/>
    <property type="molecule type" value="Genomic_DNA"/>
</dbReference>
<proteinExistence type="predicted"/>
<dbReference type="InterPro" id="IPR050624">
    <property type="entry name" value="HTH-type_Tx_Regulator"/>
</dbReference>